<evidence type="ECO:0000256" key="1">
    <source>
        <dbReference type="SAM" id="Phobius"/>
    </source>
</evidence>
<dbReference type="InterPro" id="IPR013099">
    <property type="entry name" value="K_chnl_dom"/>
</dbReference>
<keyword evidence="1" id="KW-0472">Membrane</keyword>
<keyword evidence="1" id="KW-0812">Transmembrane</keyword>
<keyword evidence="1" id="KW-1133">Transmembrane helix</keyword>
<name>A0AAU7YNC3_9PHYC</name>
<feature type="transmembrane region" description="Helical" evidence="1">
    <location>
        <begin position="67"/>
        <end position="85"/>
    </location>
</feature>
<dbReference type="SUPFAM" id="SSF81324">
    <property type="entry name" value="Voltage-gated potassium channels"/>
    <property type="match status" value="1"/>
</dbReference>
<dbReference type="Pfam" id="PF07885">
    <property type="entry name" value="Ion_trans_2"/>
    <property type="match status" value="1"/>
</dbReference>
<organism evidence="3">
    <name type="scientific">Micromonas commoda virus</name>
    <dbReference type="NCBI Taxonomy" id="3057169"/>
    <lineage>
        <taxon>Viruses</taxon>
        <taxon>Varidnaviria</taxon>
        <taxon>Bamfordvirae</taxon>
        <taxon>Nucleocytoviricota</taxon>
        <taxon>Megaviricetes</taxon>
        <taxon>Algavirales</taxon>
        <taxon>Phycodnaviridae</taxon>
    </lineage>
</organism>
<dbReference type="EMBL" id="PP911589">
    <property type="protein sequence ID" value="XCA47324.1"/>
    <property type="molecule type" value="Genomic_DNA"/>
</dbReference>
<evidence type="ECO:0000313" key="3">
    <source>
        <dbReference type="EMBL" id="XCA47324.1"/>
    </source>
</evidence>
<evidence type="ECO:0000259" key="2">
    <source>
        <dbReference type="Pfam" id="PF07885"/>
    </source>
</evidence>
<feature type="domain" description="Potassium channel" evidence="2">
    <location>
        <begin position="10"/>
        <end position="88"/>
    </location>
</feature>
<protein>
    <recommendedName>
        <fullName evidence="2">Potassium channel domain-containing protein</fullName>
    </recommendedName>
</protein>
<reference evidence="3" key="1">
    <citation type="submission" date="2024-06" db="EMBL/GenBank/DDBJ databases">
        <title>Evidence of context-dependent and transient costs of resisting viral infection in isolates of the marine microalga Micromonas sp. (class Mamiellophyceae).</title>
        <authorList>
            <person name="Bedi de Silva A."/>
            <person name="Schvarcz C.R."/>
            <person name="Steward G.R."/>
            <person name="Edwards K.F."/>
        </authorList>
    </citation>
    <scope>NUCLEOTIDE SEQUENCE</scope>
    <source>
        <strain evidence="3">McV-KB2</strain>
    </source>
</reference>
<feature type="transmembrane region" description="Helical" evidence="1">
    <location>
        <begin position="6"/>
        <end position="25"/>
    </location>
</feature>
<proteinExistence type="predicted"/>
<sequence>MDSVLVAFMMILTTLLFGFIYATMFEPDEFGFTGSSIDPWYFSFTTMSTVGYGGFRPRTDRAKKMVMLQQALLIIEVSVFMAWIAKKMYKPRNMNFKTI</sequence>
<dbReference type="Gene3D" id="1.10.287.70">
    <property type="match status" value="1"/>
</dbReference>
<accession>A0AAU7YNC3</accession>